<proteinExistence type="predicted"/>
<evidence type="ECO:0000313" key="1">
    <source>
        <dbReference type="EMBL" id="SOQ45940.1"/>
    </source>
</evidence>
<sequence>MSSSALSVARGSVRLLLTKHHPFLLLLLEPEPGYLTRTLIVLKPTSEQITASDTDIIGSIR</sequence>
<dbReference type="EMBL" id="ODYU01005261">
    <property type="protein sequence ID" value="SOQ45940.1"/>
    <property type="molecule type" value="Genomic_DNA"/>
</dbReference>
<organism evidence="1">
    <name type="scientific">Spodoptera frugiperda</name>
    <name type="common">Fall armyworm</name>
    <dbReference type="NCBI Taxonomy" id="7108"/>
    <lineage>
        <taxon>Eukaryota</taxon>
        <taxon>Metazoa</taxon>
        <taxon>Ecdysozoa</taxon>
        <taxon>Arthropoda</taxon>
        <taxon>Hexapoda</taxon>
        <taxon>Insecta</taxon>
        <taxon>Pterygota</taxon>
        <taxon>Neoptera</taxon>
        <taxon>Endopterygota</taxon>
        <taxon>Lepidoptera</taxon>
        <taxon>Glossata</taxon>
        <taxon>Ditrysia</taxon>
        <taxon>Noctuoidea</taxon>
        <taxon>Noctuidae</taxon>
        <taxon>Amphipyrinae</taxon>
        <taxon>Spodoptera</taxon>
    </lineage>
</organism>
<dbReference type="AlphaFoldDB" id="A0A2H1VYL6"/>
<protein>
    <submittedName>
        <fullName evidence="1">SFRICE_015634</fullName>
    </submittedName>
</protein>
<name>A0A2H1VYL6_SPOFR</name>
<reference evidence="1" key="1">
    <citation type="submission" date="2016-07" db="EMBL/GenBank/DDBJ databases">
        <authorList>
            <person name="Bretaudeau A."/>
        </authorList>
    </citation>
    <scope>NUCLEOTIDE SEQUENCE</scope>
    <source>
        <strain evidence="1">Rice</strain>
        <tissue evidence="1">Whole body</tissue>
    </source>
</reference>
<gene>
    <name evidence="1" type="ORF">SFRICE_015634</name>
</gene>
<accession>A0A2H1VYL6</accession>